<feature type="compositionally biased region" description="Basic and acidic residues" evidence="1">
    <location>
        <begin position="63"/>
        <end position="75"/>
    </location>
</feature>
<gene>
    <name evidence="4" type="ORF">FNQ90_25310</name>
</gene>
<dbReference type="Pfam" id="PF06724">
    <property type="entry name" value="DUF1206"/>
    <property type="match status" value="1"/>
</dbReference>
<keyword evidence="2" id="KW-0472">Membrane</keyword>
<feature type="transmembrane region" description="Helical" evidence="2">
    <location>
        <begin position="172"/>
        <end position="189"/>
    </location>
</feature>
<protein>
    <submittedName>
        <fullName evidence="4">DUF1206 domain-containing protein</fullName>
    </submittedName>
</protein>
<accession>A0A7W3TI93</accession>
<feature type="non-terminal residue" evidence="4">
    <location>
        <position position="190"/>
    </location>
</feature>
<evidence type="ECO:0000259" key="3">
    <source>
        <dbReference type="Pfam" id="PF06724"/>
    </source>
</evidence>
<feature type="region of interest" description="Disordered" evidence="1">
    <location>
        <begin position="1"/>
        <end position="80"/>
    </location>
</feature>
<evidence type="ECO:0000313" key="4">
    <source>
        <dbReference type="EMBL" id="MBB0247349.1"/>
    </source>
</evidence>
<dbReference type="AlphaFoldDB" id="A0A7W3TI93"/>
<evidence type="ECO:0000256" key="1">
    <source>
        <dbReference type="SAM" id="MobiDB-lite"/>
    </source>
</evidence>
<dbReference type="EMBL" id="VKHT01001626">
    <property type="protein sequence ID" value="MBB0247349.1"/>
    <property type="molecule type" value="Genomic_DNA"/>
</dbReference>
<comment type="caution">
    <text evidence="4">The sequence shown here is derived from an EMBL/GenBank/DDBJ whole genome shotgun (WGS) entry which is preliminary data.</text>
</comment>
<sequence length="190" mass="19188">MRGRSPSPHSTTVPGRPGDRPRSERDEPFGPRGEVGFPGGERGQSPARTPPRGGTVSGTVTEQGRKAVDGAERAAHRGARSPVLRRAARAGLVAQGVIHGVVGLLAMQVAFGAGGDQQADQQGALQELSAQPLGSALIWAVGCGMAALGLWRLTEAVIGVAGPDGGKPTKRLGAAGGCVTCAVISFSVLS</sequence>
<feature type="transmembrane region" description="Helical" evidence="2">
    <location>
        <begin position="133"/>
        <end position="151"/>
    </location>
</feature>
<organism evidence="4 5">
    <name type="scientific">Streptomyces alkaliphilus</name>
    <dbReference type="NCBI Taxonomy" id="1472722"/>
    <lineage>
        <taxon>Bacteria</taxon>
        <taxon>Bacillati</taxon>
        <taxon>Actinomycetota</taxon>
        <taxon>Actinomycetes</taxon>
        <taxon>Kitasatosporales</taxon>
        <taxon>Streptomycetaceae</taxon>
        <taxon>Streptomyces</taxon>
    </lineage>
</organism>
<feature type="compositionally biased region" description="Basic and acidic residues" evidence="1">
    <location>
        <begin position="17"/>
        <end position="29"/>
    </location>
</feature>
<keyword evidence="2" id="KW-0812">Transmembrane</keyword>
<dbReference type="InterPro" id="IPR009597">
    <property type="entry name" value="DUF1206"/>
</dbReference>
<feature type="transmembrane region" description="Helical" evidence="2">
    <location>
        <begin position="90"/>
        <end position="113"/>
    </location>
</feature>
<feature type="domain" description="DUF1206" evidence="3">
    <location>
        <begin position="90"/>
        <end position="158"/>
    </location>
</feature>
<proteinExistence type="predicted"/>
<reference evidence="5" key="1">
    <citation type="submission" date="2019-10" db="EMBL/GenBank/DDBJ databases">
        <title>Streptomyces sp. nov., a novel actinobacterium isolated from alkaline environment.</title>
        <authorList>
            <person name="Golinska P."/>
        </authorList>
    </citation>
    <scope>NUCLEOTIDE SEQUENCE [LARGE SCALE GENOMIC DNA]</scope>
    <source>
        <strain evidence="5">DSM 42118</strain>
    </source>
</reference>
<name>A0A7W3TI93_9ACTN</name>
<dbReference type="Proteomes" id="UP000538929">
    <property type="component" value="Unassembled WGS sequence"/>
</dbReference>
<evidence type="ECO:0000313" key="5">
    <source>
        <dbReference type="Proteomes" id="UP000538929"/>
    </source>
</evidence>
<evidence type="ECO:0000256" key="2">
    <source>
        <dbReference type="SAM" id="Phobius"/>
    </source>
</evidence>
<keyword evidence="2" id="KW-1133">Transmembrane helix</keyword>
<keyword evidence="5" id="KW-1185">Reference proteome</keyword>